<name>A0A7W6MK10_9HYPH</name>
<dbReference type="InterPro" id="IPR004722">
    <property type="entry name" value="DHOase"/>
</dbReference>
<evidence type="ECO:0000259" key="2">
    <source>
        <dbReference type="Pfam" id="PF01979"/>
    </source>
</evidence>
<dbReference type="InterPro" id="IPR050138">
    <property type="entry name" value="DHOase/Allantoinase_Hydrolase"/>
</dbReference>
<dbReference type="GO" id="GO:0004151">
    <property type="term" value="F:dihydroorotase activity"/>
    <property type="evidence" value="ECO:0007669"/>
    <property type="project" value="UniProtKB-EC"/>
</dbReference>
<dbReference type="InterPro" id="IPR006680">
    <property type="entry name" value="Amidohydro-rel"/>
</dbReference>
<dbReference type="Pfam" id="PF01979">
    <property type="entry name" value="Amidohydro_1"/>
    <property type="match status" value="1"/>
</dbReference>
<dbReference type="InterPro" id="IPR024403">
    <property type="entry name" value="DHOase_cat"/>
</dbReference>
<dbReference type="AlphaFoldDB" id="A0A7W6MK10"/>
<feature type="domain" description="Amidohydrolase-related" evidence="2">
    <location>
        <begin position="283"/>
        <end position="428"/>
    </location>
</feature>
<dbReference type="GO" id="GO:0006221">
    <property type="term" value="P:pyrimidine nucleotide biosynthetic process"/>
    <property type="evidence" value="ECO:0007669"/>
    <property type="project" value="UniProtKB-KW"/>
</dbReference>
<dbReference type="Proteomes" id="UP000542776">
    <property type="component" value="Unassembled WGS sequence"/>
</dbReference>
<evidence type="ECO:0000259" key="3">
    <source>
        <dbReference type="Pfam" id="PF12890"/>
    </source>
</evidence>
<dbReference type="InterPro" id="IPR032466">
    <property type="entry name" value="Metal_Hydrolase"/>
</dbReference>
<comment type="caution">
    <text evidence="4">The sequence shown here is derived from an EMBL/GenBank/DDBJ whole genome shotgun (WGS) entry which is preliminary data.</text>
</comment>
<dbReference type="GO" id="GO:0005737">
    <property type="term" value="C:cytoplasm"/>
    <property type="evidence" value="ECO:0007669"/>
    <property type="project" value="TreeGrafter"/>
</dbReference>
<dbReference type="GO" id="GO:0004038">
    <property type="term" value="F:allantoinase activity"/>
    <property type="evidence" value="ECO:0007669"/>
    <property type="project" value="TreeGrafter"/>
</dbReference>
<dbReference type="NCBIfam" id="TIGR00857">
    <property type="entry name" value="pyrC_multi"/>
    <property type="match status" value="1"/>
</dbReference>
<dbReference type="PANTHER" id="PTHR43668:SF2">
    <property type="entry name" value="ALLANTOINASE"/>
    <property type="match status" value="1"/>
</dbReference>
<reference evidence="4 5" key="1">
    <citation type="submission" date="2020-08" db="EMBL/GenBank/DDBJ databases">
        <title>Genomic Encyclopedia of Type Strains, Phase IV (KMG-IV): sequencing the most valuable type-strain genomes for metagenomic binning, comparative biology and taxonomic classification.</title>
        <authorList>
            <person name="Goeker M."/>
        </authorList>
    </citation>
    <scope>NUCLEOTIDE SEQUENCE [LARGE SCALE GENOMIC DNA]</scope>
    <source>
        <strain evidence="4 5">DSM 102238</strain>
    </source>
</reference>
<protein>
    <submittedName>
        <fullName evidence="4">Dihydroorotase</fullName>
        <ecNumber evidence="4">3.5.2.3</ecNumber>
    </submittedName>
</protein>
<dbReference type="Gene3D" id="2.30.40.10">
    <property type="entry name" value="Urease, subunit C, domain 1"/>
    <property type="match status" value="1"/>
</dbReference>
<dbReference type="GO" id="GO:0006145">
    <property type="term" value="P:purine nucleobase catabolic process"/>
    <property type="evidence" value="ECO:0007669"/>
    <property type="project" value="TreeGrafter"/>
</dbReference>
<dbReference type="InterPro" id="IPR011059">
    <property type="entry name" value="Metal-dep_hydrolase_composite"/>
</dbReference>
<evidence type="ECO:0000256" key="1">
    <source>
        <dbReference type="ARBA" id="ARBA00022975"/>
    </source>
</evidence>
<keyword evidence="4" id="KW-0378">Hydrolase</keyword>
<dbReference type="RefSeq" id="WP_183200271.1">
    <property type="nucleotide sequence ID" value="NZ_JACIEK010000006.1"/>
</dbReference>
<accession>A0A7W6MK10</accession>
<dbReference type="Pfam" id="PF12890">
    <property type="entry name" value="DHOase"/>
    <property type="match status" value="1"/>
</dbReference>
<evidence type="ECO:0000313" key="5">
    <source>
        <dbReference type="Proteomes" id="UP000542776"/>
    </source>
</evidence>
<keyword evidence="5" id="KW-1185">Reference proteome</keyword>
<dbReference type="SUPFAM" id="SSF51338">
    <property type="entry name" value="Composite domain of metallo-dependent hydrolases"/>
    <property type="match status" value="1"/>
</dbReference>
<keyword evidence="1" id="KW-0665">Pyrimidine biosynthesis</keyword>
<feature type="domain" description="Dihydroorotase catalytic" evidence="3">
    <location>
        <begin position="58"/>
        <end position="243"/>
    </location>
</feature>
<sequence length="439" mass="46963">MSAQRPVIVENVRILDPSRGLDAAGTLIAIDGVIAASGPDALNHGRPDDAEIVDGRGLLLIPGLVDARVFIGEPGGEHRETIRSVGRAAAAGGVTSILTMPDTDPVIDDVALAQFVMRTARETAAINVFPSAALTKGLAGREMTEIGILAEAGVPAFTDGRRTLANSGLIRRIMTYIRDFDALFMHETQDADLTGAGVMNEGLLASWLGLPGIPCEAEVIPLERDLRLAALTRCRYHAAKLSTALSLAAMRRAKVEGVHATAGVSINHLSLNENDIGEYRTFFRLSPPLRSEDDRQAMIDGLADGTIDIIVSSHDPQDADGKRRPFADAEAGAIGLETLLPAALRLHHSDRVPLARIVEAMTTAPAKLLKLDRGTLQVGRPADFALVDLDAPFLFDKSRIRSRSKNTAFENARFQGEVVRTVVAGRTVFGGDPTEGERR</sequence>
<dbReference type="CDD" id="cd01317">
    <property type="entry name" value="DHOase_IIa"/>
    <property type="match status" value="1"/>
</dbReference>
<dbReference type="Gene3D" id="3.20.20.140">
    <property type="entry name" value="Metal-dependent hydrolases"/>
    <property type="match status" value="1"/>
</dbReference>
<dbReference type="PANTHER" id="PTHR43668">
    <property type="entry name" value="ALLANTOINASE"/>
    <property type="match status" value="1"/>
</dbReference>
<proteinExistence type="predicted"/>
<organism evidence="4 5">
    <name type="scientific">Aureimonas pseudogalii</name>
    <dbReference type="NCBI Taxonomy" id="1744844"/>
    <lineage>
        <taxon>Bacteria</taxon>
        <taxon>Pseudomonadati</taxon>
        <taxon>Pseudomonadota</taxon>
        <taxon>Alphaproteobacteria</taxon>
        <taxon>Hyphomicrobiales</taxon>
        <taxon>Aurantimonadaceae</taxon>
        <taxon>Aureimonas</taxon>
    </lineage>
</organism>
<dbReference type="NCBIfam" id="NF006558">
    <property type="entry name" value="PRK09059.1"/>
    <property type="match status" value="1"/>
</dbReference>
<dbReference type="SUPFAM" id="SSF51556">
    <property type="entry name" value="Metallo-dependent hydrolases"/>
    <property type="match status" value="1"/>
</dbReference>
<dbReference type="GO" id="GO:0046872">
    <property type="term" value="F:metal ion binding"/>
    <property type="evidence" value="ECO:0007669"/>
    <property type="project" value="InterPro"/>
</dbReference>
<dbReference type="EC" id="3.5.2.3" evidence="4"/>
<gene>
    <name evidence="4" type="ORF">GGR04_002591</name>
</gene>
<dbReference type="EMBL" id="JACIEK010000006">
    <property type="protein sequence ID" value="MBB3998743.1"/>
    <property type="molecule type" value="Genomic_DNA"/>
</dbReference>
<evidence type="ECO:0000313" key="4">
    <source>
        <dbReference type="EMBL" id="MBB3998743.1"/>
    </source>
</evidence>